<feature type="compositionally biased region" description="Low complexity" evidence="1">
    <location>
        <begin position="84"/>
        <end position="110"/>
    </location>
</feature>
<dbReference type="InterPro" id="IPR005184">
    <property type="entry name" value="DUF306_Meta_HslJ"/>
</dbReference>
<dbReference type="PANTHER" id="PTHR35535:SF1">
    <property type="entry name" value="HEAT SHOCK PROTEIN HSLJ"/>
    <property type="match status" value="1"/>
</dbReference>
<dbReference type="Proteomes" id="UP000018731">
    <property type="component" value="Unassembled WGS sequence"/>
</dbReference>
<evidence type="ECO:0000313" key="4">
    <source>
        <dbReference type="Proteomes" id="UP000018731"/>
    </source>
</evidence>
<accession>V8CEJ1</accession>
<keyword evidence="4" id="KW-1185">Reference proteome</keyword>
<dbReference type="InterPro" id="IPR038670">
    <property type="entry name" value="HslJ-like_sf"/>
</dbReference>
<dbReference type="PANTHER" id="PTHR35535">
    <property type="entry name" value="HEAT SHOCK PROTEIN HSLJ"/>
    <property type="match status" value="1"/>
</dbReference>
<feature type="domain" description="DUF306" evidence="2">
    <location>
        <begin position="124"/>
        <end position="206"/>
    </location>
</feature>
<organism evidence="3 4">
    <name type="scientific">Helicobacter macacae MIT 99-5501</name>
    <dbReference type="NCBI Taxonomy" id="1357400"/>
    <lineage>
        <taxon>Bacteria</taxon>
        <taxon>Pseudomonadati</taxon>
        <taxon>Campylobacterota</taxon>
        <taxon>Epsilonproteobacteria</taxon>
        <taxon>Campylobacterales</taxon>
        <taxon>Helicobacteraceae</taxon>
        <taxon>Helicobacter</taxon>
    </lineage>
</organism>
<evidence type="ECO:0000313" key="3">
    <source>
        <dbReference type="EMBL" id="ETD25151.1"/>
    </source>
</evidence>
<evidence type="ECO:0000259" key="2">
    <source>
        <dbReference type="Pfam" id="PF03724"/>
    </source>
</evidence>
<dbReference type="HOGENOM" id="CLU_1313986_0_0_7"/>
<reference evidence="3 4" key="1">
    <citation type="journal article" date="2014" name="Genome Announc.">
        <title>Draft genome sequences of six enterohepatic helicobacter species isolated from humans and one from rhesus macaques.</title>
        <authorList>
            <person name="Shen Z."/>
            <person name="Sheh A."/>
            <person name="Young S.K."/>
            <person name="Abouelliel A."/>
            <person name="Ward D.V."/>
            <person name="Earl A.M."/>
            <person name="Fox J.G."/>
        </authorList>
    </citation>
    <scope>NUCLEOTIDE SEQUENCE [LARGE SCALE GENOMIC DNA]</scope>
    <source>
        <strain evidence="3 4">MIT 99-5501</strain>
    </source>
</reference>
<comment type="caution">
    <text evidence="3">The sequence shown here is derived from an EMBL/GenBank/DDBJ whole genome shotgun (WGS) entry which is preliminary data.</text>
</comment>
<proteinExistence type="predicted"/>
<protein>
    <recommendedName>
        <fullName evidence="2">DUF306 domain-containing protein</fullName>
    </recommendedName>
</protein>
<feature type="compositionally biased region" description="Polar residues" evidence="1">
    <location>
        <begin position="71"/>
        <end position="83"/>
    </location>
</feature>
<feature type="region of interest" description="Disordered" evidence="1">
    <location>
        <begin position="71"/>
        <end position="113"/>
    </location>
</feature>
<dbReference type="STRING" id="1357400.HMPREF2086_00486"/>
<name>V8CEJ1_9HELI</name>
<dbReference type="PROSITE" id="PS51257">
    <property type="entry name" value="PROKAR_LIPOPROTEIN"/>
    <property type="match status" value="1"/>
</dbReference>
<dbReference type="EMBL" id="AZJI01000001">
    <property type="protein sequence ID" value="ETD25151.1"/>
    <property type="molecule type" value="Genomic_DNA"/>
</dbReference>
<gene>
    <name evidence="3" type="ORF">HMPREF2086_00486</name>
</gene>
<dbReference type="Pfam" id="PF03724">
    <property type="entry name" value="META"/>
    <property type="match status" value="1"/>
</dbReference>
<dbReference type="InterPro" id="IPR053147">
    <property type="entry name" value="Hsp_HslJ-like"/>
</dbReference>
<sequence>MKQQKIQAIKLLAINLAILCGFSGCSLFDFIQRKATQGNLPANQWYVEKIIITDEEFLSPQVLAQNAQESLKNGLPQESSQAPSNASNETSASNGNNANGSSNGNGSTSSQPTPLYELAQIDKIATMEFETKENRISGESGCGSYYARYSWNDKTHLEIVPGSATRKICTPREVSRFEFRFVRGLEGVFEITHKDEKKLTLQSEKMTIHLYR</sequence>
<dbReference type="eggNOG" id="COG3187">
    <property type="taxonomic scope" value="Bacteria"/>
</dbReference>
<dbReference type="OrthoDB" id="5326815at2"/>
<evidence type="ECO:0000256" key="1">
    <source>
        <dbReference type="SAM" id="MobiDB-lite"/>
    </source>
</evidence>
<dbReference type="RefSeq" id="WP_023927189.1">
    <property type="nucleotide sequence ID" value="NZ_KI669454.1"/>
</dbReference>
<dbReference type="AlphaFoldDB" id="V8CEJ1"/>
<dbReference type="PATRIC" id="fig|1357400.3.peg.664"/>
<dbReference type="Gene3D" id="2.40.128.270">
    <property type="match status" value="1"/>
</dbReference>